<reference evidence="8" key="1">
    <citation type="submission" date="2013-09" db="EMBL/GenBank/DDBJ databases">
        <title>The Genome Sequence of Anopheles culicifacies species A.</title>
        <authorList>
            <consortium name="The Broad Institute Genomics Platform"/>
            <person name="Neafsey D.E."/>
            <person name="Besansky N."/>
            <person name="Howell P."/>
            <person name="Walton C."/>
            <person name="Young S.K."/>
            <person name="Zeng Q."/>
            <person name="Gargeya S."/>
            <person name="Fitzgerald M."/>
            <person name="Haas B."/>
            <person name="Abouelleil A."/>
            <person name="Allen A.W."/>
            <person name="Alvarado L."/>
            <person name="Arachchi H.M."/>
            <person name="Berlin A.M."/>
            <person name="Chapman S.B."/>
            <person name="Gainer-Dewar J."/>
            <person name="Goldberg J."/>
            <person name="Griggs A."/>
            <person name="Gujja S."/>
            <person name="Hansen M."/>
            <person name="Howarth C."/>
            <person name="Imamovic A."/>
            <person name="Ireland A."/>
            <person name="Larimer J."/>
            <person name="McCowan C."/>
            <person name="Murphy C."/>
            <person name="Pearson M."/>
            <person name="Poon T.W."/>
            <person name="Priest M."/>
            <person name="Roberts A."/>
            <person name="Saif S."/>
            <person name="Shea T."/>
            <person name="Sisk P."/>
            <person name="Sykes S."/>
            <person name="Wortman J."/>
            <person name="Nusbaum C."/>
            <person name="Birren B."/>
        </authorList>
    </citation>
    <scope>NUCLEOTIDE SEQUENCE [LARGE SCALE GENOMIC DNA]</scope>
    <source>
        <strain evidence="8">A-37</strain>
    </source>
</reference>
<keyword evidence="2" id="KW-0333">Golgi apparatus</keyword>
<dbReference type="GO" id="GO:0005783">
    <property type="term" value="C:endoplasmic reticulum"/>
    <property type="evidence" value="ECO:0007669"/>
    <property type="project" value="TreeGrafter"/>
</dbReference>
<evidence type="ECO:0000313" key="8">
    <source>
        <dbReference type="Proteomes" id="UP000075883"/>
    </source>
</evidence>
<dbReference type="Pfam" id="PF12325">
    <property type="entry name" value="TMF_TATA_bd"/>
    <property type="match status" value="1"/>
</dbReference>
<reference evidence="7" key="2">
    <citation type="submission" date="2020-05" db="UniProtKB">
        <authorList>
            <consortium name="EnsemblMetazoa"/>
        </authorList>
    </citation>
    <scope>IDENTIFICATION</scope>
    <source>
        <strain evidence="7">A-37</strain>
    </source>
</reference>
<evidence type="ECO:0000259" key="6">
    <source>
        <dbReference type="Pfam" id="PF12325"/>
    </source>
</evidence>
<feature type="region of interest" description="Disordered" evidence="5">
    <location>
        <begin position="26"/>
        <end position="168"/>
    </location>
</feature>
<organism evidence="7 8">
    <name type="scientific">Anopheles culicifacies</name>
    <dbReference type="NCBI Taxonomy" id="139723"/>
    <lineage>
        <taxon>Eukaryota</taxon>
        <taxon>Metazoa</taxon>
        <taxon>Ecdysozoa</taxon>
        <taxon>Arthropoda</taxon>
        <taxon>Hexapoda</taxon>
        <taxon>Insecta</taxon>
        <taxon>Pterygota</taxon>
        <taxon>Neoptera</taxon>
        <taxon>Endopterygota</taxon>
        <taxon>Diptera</taxon>
        <taxon>Nematocera</taxon>
        <taxon>Culicoidea</taxon>
        <taxon>Culicidae</taxon>
        <taxon>Anophelinae</taxon>
        <taxon>Anopheles</taxon>
        <taxon>culicifacies species complex</taxon>
    </lineage>
</organism>
<feature type="region of interest" description="Disordered" evidence="5">
    <location>
        <begin position="279"/>
        <end position="302"/>
    </location>
</feature>
<dbReference type="Pfam" id="PF12329">
    <property type="entry name" value="TMF_DNA_bd"/>
    <property type="match status" value="1"/>
</dbReference>
<feature type="compositionally biased region" description="Polar residues" evidence="5">
    <location>
        <begin position="418"/>
        <end position="428"/>
    </location>
</feature>
<evidence type="ECO:0000256" key="2">
    <source>
        <dbReference type="ARBA" id="ARBA00023034"/>
    </source>
</evidence>
<dbReference type="AlphaFoldDB" id="A0A182LZK8"/>
<evidence type="ECO:0000256" key="5">
    <source>
        <dbReference type="SAM" id="MobiDB-lite"/>
    </source>
</evidence>
<comment type="subcellular location">
    <subcellularLocation>
        <location evidence="1">Golgi apparatus</location>
    </subcellularLocation>
</comment>
<feature type="domain" description="TATA element modulatory factor 1 TATA binding" evidence="6">
    <location>
        <begin position="1022"/>
        <end position="1128"/>
    </location>
</feature>
<dbReference type="GO" id="GO:0005794">
    <property type="term" value="C:Golgi apparatus"/>
    <property type="evidence" value="ECO:0007669"/>
    <property type="project" value="UniProtKB-SubCell"/>
</dbReference>
<evidence type="ECO:0000256" key="3">
    <source>
        <dbReference type="ARBA" id="ARBA00023054"/>
    </source>
</evidence>
<dbReference type="EnsemblMetazoa" id="ACUA005774-RA">
    <property type="protein sequence ID" value="ACUA005774-PA"/>
    <property type="gene ID" value="ACUA005774"/>
</dbReference>
<name>A0A182LZK8_9DIPT</name>
<feature type="coiled-coil region" evidence="4">
    <location>
        <begin position="732"/>
        <end position="784"/>
    </location>
</feature>
<feature type="coiled-coil region" evidence="4">
    <location>
        <begin position="1048"/>
        <end position="1099"/>
    </location>
</feature>
<dbReference type="Proteomes" id="UP000075883">
    <property type="component" value="Unassembled WGS sequence"/>
</dbReference>
<feature type="region of interest" description="Disordered" evidence="5">
    <location>
        <begin position="182"/>
        <end position="220"/>
    </location>
</feature>
<dbReference type="PANTHER" id="PTHR46515:SF1">
    <property type="entry name" value="TATA ELEMENT MODULATORY FACTOR"/>
    <property type="match status" value="1"/>
</dbReference>
<evidence type="ECO:0000313" key="7">
    <source>
        <dbReference type="EnsemblMetazoa" id="ACUA005774-PA"/>
    </source>
</evidence>
<keyword evidence="8" id="KW-1185">Reference proteome</keyword>
<keyword evidence="3 4" id="KW-0175">Coiled coil</keyword>
<feature type="coiled-coil region" evidence="4">
    <location>
        <begin position="842"/>
        <end position="909"/>
    </location>
</feature>
<dbReference type="InterPro" id="IPR022092">
    <property type="entry name" value="TMF_DNA-bd"/>
</dbReference>
<feature type="coiled-coil region" evidence="4">
    <location>
        <begin position="617"/>
        <end position="700"/>
    </location>
</feature>
<dbReference type="VEuPathDB" id="VectorBase:ACUA005774"/>
<evidence type="ECO:0000256" key="4">
    <source>
        <dbReference type="SAM" id="Coils"/>
    </source>
</evidence>
<dbReference type="PANTHER" id="PTHR46515">
    <property type="entry name" value="TATA ELEMENT MODULATORY FACTOR TMF1"/>
    <property type="match status" value="1"/>
</dbReference>
<proteinExistence type="predicted"/>
<sequence>MSWFDTTGIANLAKNALKEAQKQIDKALDIKDEEETGSPQDTSVPAENSDEEMVSNSPGQSEAANNPIAGSNSKAGSHTLSTSFEANDGSFFDQPIHNPSTTVTKPPSSLKCRSFEDSKSRDIVGSPGTEVDTSESIEVLTPVTTSGSALTSPSRRSSEVLTMQDDGESESIEVIGTVGMSPIATPESISTTDASTYSETQQEQPHSVLPNHREKDDDELSIEDDTMSNTLSEQTITILESDANLLPITVAPGRTRHPFSIPNALPINVVNVGCQALSNSGEKSNDPAGAPRSEFAEGSTEGKLVTEVHRYKHAGDELQLKQGPKTEQELDQSYESLELQTQISDMAHSFEEIRSGSNDTESNSLVTSAVQVESSQPFADTAFESPVGAGGSQSLFQSLGDDEIETTTSSDIEIISSPNGGDSSSTHSGAYRTSPLKISDGKGENFDMLLIKKRRGHTREPSDISMNSGNSDDSGHLPDTERLMRRLVEVSETLEQREYRLVELGRQNAELTEQNYQLTAQLESKTKREGASDPDGYMQRLSALERKFQQSIREKENLKSKLETLRTEAKEKVAKSDMDKALVERDFMINELQKEGESLSKQVLQHSNIIKKLRAKEKESDTLIRRQTEEINELKQETERLKRSLSAKDEVERSQIDAVHKLTSEKRKLERECAILTGNLDDQTQKHESLRKSFDCARKELHEKAELCQELQTSLHKLQNCESEYLSFQRTNSVLVEQMEELREQLRRTEQENEHRLNRAKNEHAELLRRLEASETRAEEEKNASALLTVPLMKQLESLQSTLRHKERFWEQRDASFTQQLTEALERVKLFAEKGEAQRNIIATMQERIAHLEQRLAETLEQTEEALSSLQQKAQAAELLEREHRKCLAAAEERRAAQLEECSKQQKEAGCSTETQQMETSALASSDCGEKVTSMEVSTTDEPDVDVKAQVDLNATVQTGFDSKQGENSPTASMGNLSLPDSLNSIPWNMADDSAGVSSLERNAPPTDSIGDVGYNTSMLFNNTSLLETLQSTLKQRDGEVYQLQWEVSRFQQERNVLSSEISNLTMELDNVRERFERSIRLEEELKDLQNRYDALLQMYGESVEKTEELQLDLADVKEMYKIQIDDLLQRQRDLIATINHHSPPAAAPGSSGSNR</sequence>
<feature type="region of interest" description="Disordered" evidence="5">
    <location>
        <begin position="455"/>
        <end position="479"/>
    </location>
</feature>
<accession>A0A182LZK8</accession>
<feature type="compositionally biased region" description="Polar residues" evidence="5">
    <location>
        <begin position="142"/>
        <end position="161"/>
    </location>
</feature>
<feature type="coiled-coil region" evidence="4">
    <location>
        <begin position="494"/>
        <end position="575"/>
    </location>
</feature>
<dbReference type="InterPro" id="IPR022091">
    <property type="entry name" value="TMF_TATA-bd"/>
</dbReference>
<dbReference type="EMBL" id="AXCM01001615">
    <property type="status" value="NOT_ANNOTATED_CDS"/>
    <property type="molecule type" value="Genomic_DNA"/>
</dbReference>
<feature type="compositionally biased region" description="Polar residues" evidence="5">
    <location>
        <begin position="97"/>
        <end position="107"/>
    </location>
</feature>
<protein>
    <recommendedName>
        <fullName evidence="6">TATA element modulatory factor 1 TATA binding domain-containing protein</fullName>
    </recommendedName>
</protein>
<feature type="compositionally biased region" description="Basic and acidic residues" evidence="5">
    <location>
        <begin position="113"/>
        <end position="122"/>
    </location>
</feature>
<dbReference type="STRING" id="139723.A0A182LZK8"/>
<feature type="compositionally biased region" description="Polar residues" evidence="5">
    <location>
        <begin position="187"/>
        <end position="205"/>
    </location>
</feature>
<dbReference type="InterPro" id="IPR052602">
    <property type="entry name" value="Growth_transcription_reg"/>
</dbReference>
<evidence type="ECO:0000256" key="1">
    <source>
        <dbReference type="ARBA" id="ARBA00004555"/>
    </source>
</evidence>
<feature type="compositionally biased region" description="Polar residues" evidence="5">
    <location>
        <begin position="37"/>
        <end position="46"/>
    </location>
</feature>
<feature type="compositionally biased region" description="Polar residues" evidence="5">
    <location>
        <begin position="54"/>
        <end position="85"/>
    </location>
</feature>
<feature type="region of interest" description="Disordered" evidence="5">
    <location>
        <begin position="409"/>
        <end position="439"/>
    </location>
</feature>